<organism evidence="11 12">
    <name type="scientific">Encephalitozoon intestinalis (strain ATCC 50506)</name>
    <name type="common">Microsporidian parasite</name>
    <name type="synonym">Septata intestinalis</name>
    <dbReference type="NCBI Taxonomy" id="876142"/>
    <lineage>
        <taxon>Eukaryota</taxon>
        <taxon>Fungi</taxon>
        <taxon>Fungi incertae sedis</taxon>
        <taxon>Microsporidia</taxon>
        <taxon>Unikaryonidae</taxon>
        <taxon>Encephalitozoon</taxon>
    </lineage>
</organism>
<evidence type="ECO:0000313" key="12">
    <source>
        <dbReference type="Proteomes" id="UP000002313"/>
    </source>
</evidence>
<evidence type="ECO:0000256" key="1">
    <source>
        <dbReference type="ARBA" id="ARBA00001623"/>
    </source>
</evidence>
<keyword evidence="8" id="KW-0862">Zinc</keyword>
<gene>
    <name evidence="11" type="ORF">Eint_020530</name>
</gene>
<sequence>MGIEVVSIVIGDNYMHLFYEGDSAFCIDACNPRVLLKALGVDFKKKIYSESEILGMEEDLEKRRKLVYLFTTHRHQDHSHGIPYIAENSPETKRISGFEGSICKCGDRFKFGEVEIECLYTPCHTVDSFCYYIGGEFLATGDTLFFLGCGKFFEGTPEQMVQAIKKIMERVDQNAILLYGHDYNKQNIQFTEEFYCIPPEIKRKRFLRLRDEMEYNPFFNLGKILTEDSESERMRELRRRKDYFNRM</sequence>
<keyword evidence="6" id="KW-0479">Metal-binding</keyword>
<protein>
    <recommendedName>
        <fullName evidence="5">hydroxyacylglutathione hydrolase</fullName>
        <ecNumber evidence="5">3.1.2.6</ecNumber>
    </recommendedName>
    <alternativeName>
        <fullName evidence="9">Glyoxalase II</fullName>
    </alternativeName>
</protein>
<dbReference type="SMART" id="SM00849">
    <property type="entry name" value="Lactamase_B"/>
    <property type="match status" value="1"/>
</dbReference>
<dbReference type="InterPro" id="IPR001279">
    <property type="entry name" value="Metallo-B-lactamas"/>
</dbReference>
<dbReference type="SUPFAM" id="SSF56281">
    <property type="entry name" value="Metallo-hydrolase/oxidoreductase"/>
    <property type="match status" value="1"/>
</dbReference>
<dbReference type="CDD" id="cd07723">
    <property type="entry name" value="hydroxyacylglutathione_hydrolase_MBL-fold"/>
    <property type="match status" value="1"/>
</dbReference>
<dbReference type="AlphaFoldDB" id="E0S5R7"/>
<dbReference type="RefSeq" id="XP_003072412.1">
    <property type="nucleotide sequence ID" value="XM_003072366.1"/>
</dbReference>
<dbReference type="GO" id="GO:0046872">
    <property type="term" value="F:metal ion binding"/>
    <property type="evidence" value="ECO:0007669"/>
    <property type="project" value="UniProtKB-KW"/>
</dbReference>
<dbReference type="EC" id="3.1.2.6" evidence="5"/>
<keyword evidence="12" id="KW-1185">Reference proteome</keyword>
<comment type="cofactor">
    <cofactor evidence="2">
        <name>Zn(2+)</name>
        <dbReference type="ChEBI" id="CHEBI:29105"/>
    </cofactor>
</comment>
<dbReference type="UniPathway" id="UPA00619">
    <property type="reaction ID" value="UER00676"/>
</dbReference>
<proteinExistence type="inferred from homology"/>
<dbReference type="PANTHER" id="PTHR11935">
    <property type="entry name" value="BETA LACTAMASE DOMAIN"/>
    <property type="match status" value="1"/>
</dbReference>
<evidence type="ECO:0000256" key="4">
    <source>
        <dbReference type="ARBA" id="ARBA00006759"/>
    </source>
</evidence>
<dbReference type="Gene3D" id="3.60.15.10">
    <property type="entry name" value="Ribonuclease Z/Hydroxyacylglutathione hydrolase-like"/>
    <property type="match status" value="1"/>
</dbReference>
<evidence type="ECO:0000256" key="6">
    <source>
        <dbReference type="ARBA" id="ARBA00022723"/>
    </source>
</evidence>
<comment type="pathway">
    <text evidence="3">Secondary metabolite metabolism; methylglyoxal degradation; (R)-lactate from methylglyoxal: step 2/2.</text>
</comment>
<evidence type="ECO:0000256" key="7">
    <source>
        <dbReference type="ARBA" id="ARBA00022801"/>
    </source>
</evidence>
<feature type="domain" description="Metallo-beta-lactamase" evidence="10">
    <location>
        <begin position="12"/>
        <end position="181"/>
    </location>
</feature>
<name>E0S5R7_ENCIT</name>
<reference evidence="11 12" key="2">
    <citation type="journal article" date="2012" name="Proc. Natl. Acad. Sci. U.S.A.">
        <title>Gain and loss of multiple functionally related, horizontally transferred genes in the reduced genomes of two microsporidian parasites.</title>
        <authorList>
            <person name="Pombert J.-F."/>
            <person name="Selman M."/>
            <person name="Burki F."/>
            <person name="Bardell F.T."/>
            <person name="Farinelli L."/>
            <person name="Solter L.F."/>
            <person name="Whitman D.W."/>
            <person name="Weiss L.M."/>
            <person name="Corradi N."/>
            <person name="Keeling P.J."/>
        </authorList>
    </citation>
    <scope>NUCLEOTIDE SEQUENCE [LARGE SCALE GENOMIC DNA]</scope>
    <source>
        <strain evidence="11 12">ATCC 50506</strain>
    </source>
</reference>
<dbReference type="EMBL" id="CP001943">
    <property type="protein sequence ID" value="ADM11052.1"/>
    <property type="molecule type" value="Genomic_DNA"/>
</dbReference>
<evidence type="ECO:0000256" key="2">
    <source>
        <dbReference type="ARBA" id="ARBA00001947"/>
    </source>
</evidence>
<dbReference type="Proteomes" id="UP000002313">
    <property type="component" value="Chromosome II"/>
</dbReference>
<reference evidence="11 12" key="1">
    <citation type="journal article" date="2010" name="Nat. Commun.">
        <title>The complete sequence of the smallest known nuclear genome from the microsporidian Encephalitozoon intestinalis.</title>
        <authorList>
            <person name="Corradi N."/>
            <person name="Pombert J.-F."/>
            <person name="Farinelli L."/>
            <person name="Didier E.S."/>
            <person name="Keeling P.J."/>
        </authorList>
    </citation>
    <scope>NUCLEOTIDE SEQUENCE [LARGE SCALE GENOMIC DNA]</scope>
    <source>
        <strain evidence="11 12">ATCC 50506</strain>
    </source>
</reference>
<dbReference type="GO" id="GO:0004416">
    <property type="term" value="F:hydroxyacylglutathione hydrolase activity"/>
    <property type="evidence" value="ECO:0007669"/>
    <property type="project" value="UniProtKB-EC"/>
</dbReference>
<evidence type="ECO:0000256" key="9">
    <source>
        <dbReference type="ARBA" id="ARBA00031044"/>
    </source>
</evidence>
<comment type="similarity">
    <text evidence="4">Belongs to the metallo-beta-lactamase superfamily. Glyoxalase II family.</text>
</comment>
<dbReference type="InterPro" id="IPR035680">
    <property type="entry name" value="Clx_II_MBL"/>
</dbReference>
<dbReference type="GeneID" id="9698755"/>
<dbReference type="KEGG" id="ein:Eint_020530"/>
<dbReference type="VEuPathDB" id="MicrosporidiaDB:Eint_020530"/>
<evidence type="ECO:0000313" key="11">
    <source>
        <dbReference type="EMBL" id="ADM11052.1"/>
    </source>
</evidence>
<dbReference type="InterPro" id="IPR036866">
    <property type="entry name" value="RibonucZ/Hydroxyglut_hydro"/>
</dbReference>
<evidence type="ECO:0000256" key="5">
    <source>
        <dbReference type="ARBA" id="ARBA00011917"/>
    </source>
</evidence>
<evidence type="ECO:0000259" key="10">
    <source>
        <dbReference type="SMART" id="SM00849"/>
    </source>
</evidence>
<dbReference type="PANTHER" id="PTHR11935:SF94">
    <property type="entry name" value="TENZING NORGAY, ISOFORM C"/>
    <property type="match status" value="1"/>
</dbReference>
<evidence type="ECO:0000256" key="3">
    <source>
        <dbReference type="ARBA" id="ARBA00004963"/>
    </source>
</evidence>
<evidence type="ECO:0000256" key="8">
    <source>
        <dbReference type="ARBA" id="ARBA00022833"/>
    </source>
</evidence>
<dbReference type="HOGENOM" id="CLU_030571_4_5_1"/>
<keyword evidence="7 11" id="KW-0378">Hydrolase</keyword>
<dbReference type="OrthoDB" id="515692at2759"/>
<comment type="catalytic activity">
    <reaction evidence="1">
        <text>an S-(2-hydroxyacyl)glutathione + H2O = a 2-hydroxy carboxylate + glutathione + H(+)</text>
        <dbReference type="Rhea" id="RHEA:21864"/>
        <dbReference type="ChEBI" id="CHEBI:15377"/>
        <dbReference type="ChEBI" id="CHEBI:15378"/>
        <dbReference type="ChEBI" id="CHEBI:57925"/>
        <dbReference type="ChEBI" id="CHEBI:58896"/>
        <dbReference type="ChEBI" id="CHEBI:71261"/>
        <dbReference type="EC" id="3.1.2.6"/>
    </reaction>
</comment>
<accession>E0S5R7</accession>